<dbReference type="InterPro" id="IPR001757">
    <property type="entry name" value="P_typ_ATPase"/>
</dbReference>
<evidence type="ECO:0000256" key="2">
    <source>
        <dbReference type="ARBA" id="ARBA00006024"/>
    </source>
</evidence>
<dbReference type="NCBIfam" id="TIGR01525">
    <property type="entry name" value="ATPase-IB_hvy"/>
    <property type="match status" value="1"/>
</dbReference>
<keyword evidence="9" id="KW-1003">Cell membrane</keyword>
<dbReference type="InterPro" id="IPR010201">
    <property type="entry name" value="HflK"/>
</dbReference>
<keyword evidence="8 9" id="KW-0472">Membrane</keyword>
<feature type="transmembrane region" description="Helical" evidence="9">
    <location>
        <begin position="266"/>
        <end position="294"/>
    </location>
</feature>
<feature type="transmembrane region" description="Helical" evidence="9">
    <location>
        <begin position="235"/>
        <end position="254"/>
    </location>
</feature>
<keyword evidence="6" id="KW-1278">Translocase</keyword>
<keyword evidence="12" id="KW-1185">Reference proteome</keyword>
<dbReference type="Pfam" id="PF01145">
    <property type="entry name" value="Band_7"/>
    <property type="match status" value="1"/>
</dbReference>
<dbReference type="SUPFAM" id="SSF81665">
    <property type="entry name" value="Calcium ATPase, transmembrane domain M"/>
    <property type="match status" value="1"/>
</dbReference>
<dbReference type="InterPro" id="IPR059000">
    <property type="entry name" value="ATPase_P-type_domA"/>
</dbReference>
<evidence type="ECO:0000259" key="10">
    <source>
        <dbReference type="SMART" id="SM00244"/>
    </source>
</evidence>
<dbReference type="PRINTS" id="PR00119">
    <property type="entry name" value="CATATPASE"/>
</dbReference>
<dbReference type="PANTHER" id="PTHR48085:SF5">
    <property type="entry name" value="CADMIUM_ZINC-TRANSPORTING ATPASE HMA4-RELATED"/>
    <property type="match status" value="1"/>
</dbReference>
<evidence type="ECO:0000313" key="12">
    <source>
        <dbReference type="Proteomes" id="UP001204798"/>
    </source>
</evidence>
<name>A0ABT2EQE5_9BACT</name>
<proteinExistence type="inferred from homology"/>
<dbReference type="PROSITE" id="PS00154">
    <property type="entry name" value="ATPASE_E1_E2"/>
    <property type="match status" value="1"/>
</dbReference>
<dbReference type="RefSeq" id="WP_259095273.1">
    <property type="nucleotide sequence ID" value="NZ_CP130454.1"/>
</dbReference>
<evidence type="ECO:0000256" key="9">
    <source>
        <dbReference type="RuleBase" id="RU362081"/>
    </source>
</evidence>
<feature type="transmembrane region" description="Helical" evidence="9">
    <location>
        <begin position="88"/>
        <end position="106"/>
    </location>
</feature>
<dbReference type="EMBL" id="JANUCP010000002">
    <property type="protein sequence ID" value="MCS3919120.1"/>
    <property type="molecule type" value="Genomic_DNA"/>
</dbReference>
<dbReference type="InterPro" id="IPR008250">
    <property type="entry name" value="ATPase_P-typ_transduc_dom_A_sf"/>
</dbReference>
<dbReference type="SUPFAM" id="SSF117892">
    <property type="entry name" value="Band 7/SPFH domain"/>
    <property type="match status" value="1"/>
</dbReference>
<evidence type="ECO:0000313" key="11">
    <source>
        <dbReference type="EMBL" id="MCS3919120.1"/>
    </source>
</evidence>
<dbReference type="NCBIfam" id="TIGR01933">
    <property type="entry name" value="hflK"/>
    <property type="match status" value="1"/>
</dbReference>
<gene>
    <name evidence="11" type="ORF">M2350_001520</name>
</gene>
<evidence type="ECO:0000256" key="7">
    <source>
        <dbReference type="ARBA" id="ARBA00022989"/>
    </source>
</evidence>
<dbReference type="PRINTS" id="PR00120">
    <property type="entry name" value="HATPASE"/>
</dbReference>
<dbReference type="CDD" id="cd03404">
    <property type="entry name" value="SPFH_HflK"/>
    <property type="match status" value="1"/>
</dbReference>
<protein>
    <submittedName>
        <fullName evidence="11">Cu+-exporting ATPase</fullName>
    </submittedName>
</protein>
<dbReference type="InterPro" id="IPR023214">
    <property type="entry name" value="HAD_sf"/>
</dbReference>
<comment type="similarity">
    <text evidence="3">Belongs to the band 7/mec-2 family. HflK subfamily.</text>
</comment>
<feature type="domain" description="Band 7" evidence="10">
    <location>
        <begin position="708"/>
        <end position="903"/>
    </location>
</feature>
<dbReference type="InterPro" id="IPR018303">
    <property type="entry name" value="ATPase_P-typ_P_site"/>
</dbReference>
<evidence type="ECO:0000256" key="8">
    <source>
        <dbReference type="ARBA" id="ARBA00023136"/>
    </source>
</evidence>
<dbReference type="InterPro" id="IPR027256">
    <property type="entry name" value="P-typ_ATPase_IB"/>
</dbReference>
<evidence type="ECO:0000256" key="5">
    <source>
        <dbReference type="ARBA" id="ARBA00022723"/>
    </source>
</evidence>
<comment type="caution">
    <text evidence="11">The sequence shown here is derived from an EMBL/GenBank/DDBJ whole genome shotgun (WGS) entry which is preliminary data.</text>
</comment>
<reference evidence="11 12" key="1">
    <citation type="submission" date="2022-08" db="EMBL/GenBank/DDBJ databases">
        <title>Bacterial and archaeal communities from various locations to study Microbial Dark Matter (Phase II).</title>
        <authorList>
            <person name="Stepanauskas R."/>
        </authorList>
    </citation>
    <scope>NUCLEOTIDE SEQUENCE [LARGE SCALE GENOMIC DNA]</scope>
    <source>
        <strain evidence="11 12">PD1</strain>
    </source>
</reference>
<dbReference type="InterPro" id="IPR023299">
    <property type="entry name" value="ATPase_P-typ_cyto_dom_N"/>
</dbReference>
<evidence type="ECO:0000256" key="4">
    <source>
        <dbReference type="ARBA" id="ARBA00022692"/>
    </source>
</evidence>
<feature type="transmembrane region" description="Helical" evidence="9">
    <location>
        <begin position="631"/>
        <end position="649"/>
    </location>
</feature>
<dbReference type="PANTHER" id="PTHR48085">
    <property type="entry name" value="CADMIUM/ZINC-TRANSPORTING ATPASE HMA2-RELATED"/>
    <property type="match status" value="1"/>
</dbReference>
<dbReference type="SFLD" id="SFLDF00027">
    <property type="entry name" value="p-type_atpase"/>
    <property type="match status" value="1"/>
</dbReference>
<evidence type="ECO:0000256" key="3">
    <source>
        <dbReference type="ARBA" id="ARBA00006971"/>
    </source>
</evidence>
<dbReference type="SMART" id="SM00244">
    <property type="entry name" value="PHB"/>
    <property type="match status" value="1"/>
</dbReference>
<keyword evidence="5 9" id="KW-0479">Metal-binding</keyword>
<dbReference type="Gene3D" id="3.40.50.1000">
    <property type="entry name" value="HAD superfamily/HAD-like"/>
    <property type="match status" value="1"/>
</dbReference>
<dbReference type="InterPro" id="IPR051014">
    <property type="entry name" value="Cation_Transport_ATPase_IB"/>
</dbReference>
<keyword evidence="7 9" id="KW-1133">Transmembrane helix</keyword>
<dbReference type="Gene3D" id="3.40.1110.10">
    <property type="entry name" value="Calcium-transporting ATPase, cytoplasmic domain N"/>
    <property type="match status" value="1"/>
</dbReference>
<dbReference type="SFLD" id="SFLDG00002">
    <property type="entry name" value="C1.7:_P-type_atpase_like"/>
    <property type="match status" value="1"/>
</dbReference>
<dbReference type="InterPro" id="IPR044492">
    <property type="entry name" value="P_typ_ATPase_HD_dom"/>
</dbReference>
<organism evidence="11 12">
    <name type="scientific">Candidatus Fervidibacter sacchari</name>
    <dbReference type="NCBI Taxonomy" id="1448929"/>
    <lineage>
        <taxon>Bacteria</taxon>
        <taxon>Candidatus Fervidibacterota</taxon>
        <taxon>Candidatus Fervidibacter</taxon>
    </lineage>
</organism>
<dbReference type="SUPFAM" id="SSF56784">
    <property type="entry name" value="HAD-like"/>
    <property type="match status" value="1"/>
</dbReference>
<dbReference type="Gene3D" id="2.70.150.10">
    <property type="entry name" value="Calcium-transporting ATPase, cytoplasmic transduction domain A"/>
    <property type="match status" value="1"/>
</dbReference>
<dbReference type="Gene3D" id="3.30.479.30">
    <property type="entry name" value="Band 7 domain"/>
    <property type="match status" value="1"/>
</dbReference>
<sequence>MDEGRDLNRREWGFIAAIGVGILLNALGVFKTLPGTNLDTAVLLTVIGGWRIFYESFSELLVHRRIGADLAVSIAAIAALLIGEYLAAAEVIFIMLIGGALEHYAVTKTHSALEQLLELAPKTARVRKNGEELEVPIEQVQVGDIVVVRPGERIPVDGVVISGRSSVNQAPLTGESVPIEKSEGDEVFAGTLNEFGILVIRTTHVGSETKLGQIVQLVKEAQERKGKVQRLADKYAQWFVPVLLLVGGLTFLLSRFGLGLEAKQTWLRVVSVLIVACPCAMILATPTAVVAALGRLAKSGILAKGGIYLEQLAEVDCIAFDKTGTLTEGKPKVQAIVPLGGRTEEEVLSLAAAAEQMSEHVFAKAILDEAKRRNLKIPPAEDFQAYPGMGLKATIDRMTVLVGSRSFIAEQLGDIDETVLEKLEALAQQGFTAVIVACSETTSELRQHPNSTLTPSTLHPAPKFQIVGIIALADQLRTEAKETVENLRAMGIKRIVLLTGDNALVAKKIAQQVGVDEVHFELLPQDKVAIVRQLQQQGRKVAMVGDGINDAPVLTAADVGIALGGIGMDVTIEAADIVLMTDDLSKLPEAVDVCRRTLSTIRQNLLLFAIGVNAVGVLAAGAGILKPIGAAVMHQVASLLVVLNSLRLLTYRTETKLHLWLKRTSERWQEFSSELAQTLPRVQEWLASHKRQFAVGACIAAFALWVLSGIYIVNHDEVAVVQLLGRVVAKDVPPGIHYRLPFPLTKLWKIRKHELRRVEIGFRTVPPSQRGQEPLVYEWDFPHKYGRYRKLPEEALMVTGDENLASVNAVVHYRIADTTDFLFRVANADELIRLVGERVIREVAAQVQLDSLLVSERQELEKVVRERMQRILSAYRAGVEIVAVKFQDVHPPIEVVDAFRMVAAAFEQKLAMVNQAEAYRNEQIPLARGKAVEQVETAKAYRIRRSLHALGESQRFLMLAEVYRNFPEVTRIRLYLEAIEKALAGKPKIIMDARSIARRQMLFVDEKGLSLTLGEALQALSQQAQQPQQETVTPEH</sequence>
<comment type="subcellular location">
    <subcellularLocation>
        <location evidence="9">Cell membrane</location>
    </subcellularLocation>
    <subcellularLocation>
        <location evidence="1">Membrane</location>
    </subcellularLocation>
</comment>
<dbReference type="InterPro" id="IPR001107">
    <property type="entry name" value="Band_7"/>
</dbReference>
<dbReference type="SFLD" id="SFLDS00003">
    <property type="entry name" value="Haloacid_Dehalogenase"/>
    <property type="match status" value="1"/>
</dbReference>
<feature type="transmembrane region" description="Helical" evidence="9">
    <location>
        <begin position="693"/>
        <end position="713"/>
    </location>
</feature>
<evidence type="ECO:0000256" key="6">
    <source>
        <dbReference type="ARBA" id="ARBA00022967"/>
    </source>
</evidence>
<keyword evidence="9" id="KW-0067">ATP-binding</keyword>
<feature type="transmembrane region" description="Helical" evidence="9">
    <location>
        <begin position="605"/>
        <end position="625"/>
    </location>
</feature>
<keyword evidence="4 9" id="KW-0812">Transmembrane</keyword>
<dbReference type="InterPro" id="IPR036013">
    <property type="entry name" value="Band_7/SPFH_dom_sf"/>
</dbReference>
<dbReference type="SUPFAM" id="SSF81653">
    <property type="entry name" value="Calcium ATPase, transduction domain A"/>
    <property type="match status" value="1"/>
</dbReference>
<dbReference type="Pfam" id="PF00702">
    <property type="entry name" value="Hydrolase"/>
    <property type="match status" value="1"/>
</dbReference>
<comment type="similarity">
    <text evidence="2 9">Belongs to the cation transport ATPase (P-type) (TC 3.A.3) family. Type IB subfamily.</text>
</comment>
<keyword evidence="9" id="KW-0547">Nucleotide-binding</keyword>
<dbReference type="NCBIfam" id="TIGR01494">
    <property type="entry name" value="ATPase_P-type"/>
    <property type="match status" value="2"/>
</dbReference>
<accession>A0ABT2EQE5</accession>
<dbReference type="Pfam" id="PF00122">
    <property type="entry name" value="E1-E2_ATPase"/>
    <property type="match status" value="1"/>
</dbReference>
<feature type="transmembrane region" description="Helical" evidence="9">
    <location>
        <begin position="12"/>
        <end position="30"/>
    </location>
</feature>
<evidence type="ECO:0000256" key="1">
    <source>
        <dbReference type="ARBA" id="ARBA00004370"/>
    </source>
</evidence>
<dbReference type="InterPro" id="IPR023298">
    <property type="entry name" value="ATPase_P-typ_TM_dom_sf"/>
</dbReference>
<dbReference type="InterPro" id="IPR036412">
    <property type="entry name" value="HAD-like_sf"/>
</dbReference>
<dbReference type="Proteomes" id="UP001204798">
    <property type="component" value="Unassembled WGS sequence"/>
</dbReference>